<sequence length="111" mass="11771">MVSLTRGTIQKCGGVLIDDKTVVTAKHCVPQSQAAELRERAGTLFFFAGEPGLVSEIAKIIHHSSETVDLAVLHLKTAFPKRKDDSIEIDHAELPAQGSTPAISTTGHVAG</sequence>
<reference evidence="1" key="1">
    <citation type="journal article" date="2022" name="bioRxiv">
        <title>Population genetic analysis of Ophidiomyces ophidiicola, the causative agent of snake fungal disease, indicates recent introductions to the USA.</title>
        <authorList>
            <person name="Ladner J.T."/>
            <person name="Palmer J.M."/>
            <person name="Ettinger C.L."/>
            <person name="Stajich J.E."/>
            <person name="Farrell T.M."/>
            <person name="Glorioso B.M."/>
            <person name="Lawson B."/>
            <person name="Price S.J."/>
            <person name="Stengle A.G."/>
            <person name="Grear D.A."/>
            <person name="Lorch J.M."/>
        </authorList>
    </citation>
    <scope>NUCLEOTIDE SEQUENCE</scope>
    <source>
        <strain evidence="1">NWHC 24266-5</strain>
    </source>
</reference>
<comment type="caution">
    <text evidence="1">The sequence shown here is derived from an EMBL/GenBank/DDBJ whole genome shotgun (WGS) entry which is preliminary data.</text>
</comment>
<organism evidence="1">
    <name type="scientific">Ophidiomyces ophidiicola</name>
    <dbReference type="NCBI Taxonomy" id="1387563"/>
    <lineage>
        <taxon>Eukaryota</taxon>
        <taxon>Fungi</taxon>
        <taxon>Dikarya</taxon>
        <taxon>Ascomycota</taxon>
        <taxon>Pezizomycotina</taxon>
        <taxon>Eurotiomycetes</taxon>
        <taxon>Eurotiomycetidae</taxon>
        <taxon>Onygenales</taxon>
        <taxon>Onygenaceae</taxon>
        <taxon>Ophidiomyces</taxon>
    </lineage>
</organism>
<accession>A0ACB8UNI1</accession>
<evidence type="ECO:0000313" key="1">
    <source>
        <dbReference type="EMBL" id="KAI2381971.1"/>
    </source>
</evidence>
<dbReference type="EMBL" id="JALBCA010000153">
    <property type="protein sequence ID" value="KAI2381971.1"/>
    <property type="molecule type" value="Genomic_DNA"/>
</dbReference>
<gene>
    <name evidence="1" type="ORF">LOY88_006421</name>
</gene>
<proteinExistence type="predicted"/>
<name>A0ACB8UNI1_9EURO</name>
<protein>
    <submittedName>
        <fullName evidence="1">Uncharacterized protein</fullName>
    </submittedName>
</protein>